<name>K8NUH4_9BRAD</name>
<protein>
    <recommendedName>
        <fullName evidence="5">Outer membrane beta-barrel protein</fullName>
    </recommendedName>
</protein>
<evidence type="ECO:0000313" key="4">
    <source>
        <dbReference type="Proteomes" id="UP000001095"/>
    </source>
</evidence>
<evidence type="ECO:0008006" key="5">
    <source>
        <dbReference type="Google" id="ProtNLM"/>
    </source>
</evidence>
<keyword evidence="4" id="KW-1185">Reference proteome</keyword>
<feature type="chain" id="PRO_5003921474" description="Outer membrane beta-barrel protein" evidence="2">
    <location>
        <begin position="42"/>
        <end position="563"/>
    </location>
</feature>
<accession>K8NUH4</accession>
<evidence type="ECO:0000256" key="2">
    <source>
        <dbReference type="SAM" id="SignalP"/>
    </source>
</evidence>
<feature type="region of interest" description="Disordered" evidence="1">
    <location>
        <begin position="64"/>
        <end position="168"/>
    </location>
</feature>
<dbReference type="PATRIC" id="fig|883079.3.peg.3831"/>
<dbReference type="Proteomes" id="UP000001095">
    <property type="component" value="Unassembled WGS sequence"/>
</dbReference>
<dbReference type="HOGENOM" id="CLU_030554_0_0_5"/>
<gene>
    <name evidence="3" type="ORF">HMPREF9696_03753</name>
</gene>
<sequence length="563" mass="60775">MYGSQQPVRVLVQVLDHRWRASGWRALPACALLLLCQPVSAQTLTPNMLNPTQGGFAPREQSLLRRTAQAAPDDDGLRREPRASSRVGAIPTYGIVPASGASDSGFDSLNRTRKKPKLYPGAPKPKVVGPGNPPPALPKPKVAAPVSPSVAGTAPGQPPRRRLKPDDDPFANVGFHTGTFLTKAAVELWGGYNTNPGRMNQPKGSAFYTVAPELLIASDWERHSLIADLRGSFTGYGTTFPPSLDCNCNPPVPVASPVPTNIDTPSFNGKISGRIDATRDTRINTELRMRVFTDNPGSPNIQAGLAKYPLATSVGGTAGIEHDFNRLQVSVAGLADRTTYQQSKLTDGSTFTNDDRNFNQFGGLARVSYDLMPGVKPFGEVQADTRLHDVKADRSGYLRDSNGGYVKAGTTFEFSRLLTGEAAVGYSLRTYQDPRLTDMKGLLTSASLIWTASGLTTVTLAATSSIDETTLPGVSGVISRDYSLQVDHAFRRWLIGTAKIGTGTSDYDGTRFDRRYFVEGDLVYKLSRTFQLKAQVRHDWLDSSVSGANSAATVVMLGIRVQR</sequence>
<dbReference type="InterPro" id="IPR018759">
    <property type="entry name" value="BBP2_2"/>
</dbReference>
<feature type="compositionally biased region" description="Low complexity" evidence="1">
    <location>
        <begin position="120"/>
        <end position="130"/>
    </location>
</feature>
<evidence type="ECO:0000313" key="3">
    <source>
        <dbReference type="EMBL" id="EKS32776.1"/>
    </source>
</evidence>
<comment type="caution">
    <text evidence="3">The sequence shown here is derived from an EMBL/GenBank/DDBJ whole genome shotgun (WGS) entry which is preliminary data.</text>
</comment>
<keyword evidence="2" id="KW-0732">Signal</keyword>
<feature type="signal peptide" evidence="2">
    <location>
        <begin position="1"/>
        <end position="41"/>
    </location>
</feature>
<evidence type="ECO:0000256" key="1">
    <source>
        <dbReference type="SAM" id="MobiDB-lite"/>
    </source>
</evidence>
<dbReference type="AlphaFoldDB" id="K8NUH4"/>
<dbReference type="RefSeq" id="WP_002714623.1">
    <property type="nucleotide sequence ID" value="NZ_KB375281.1"/>
</dbReference>
<dbReference type="Pfam" id="PF10082">
    <property type="entry name" value="BBP2_2"/>
    <property type="match status" value="1"/>
</dbReference>
<dbReference type="EMBL" id="AGWY01000015">
    <property type="protein sequence ID" value="EKS32776.1"/>
    <property type="molecule type" value="Genomic_DNA"/>
</dbReference>
<organism evidence="3 4">
    <name type="scientific">Afipia clevelandensis ATCC 49720</name>
    <dbReference type="NCBI Taxonomy" id="883079"/>
    <lineage>
        <taxon>Bacteria</taxon>
        <taxon>Pseudomonadati</taxon>
        <taxon>Pseudomonadota</taxon>
        <taxon>Alphaproteobacteria</taxon>
        <taxon>Hyphomicrobiales</taxon>
        <taxon>Nitrobacteraceae</taxon>
        <taxon>Afipia</taxon>
    </lineage>
</organism>
<proteinExistence type="predicted"/>
<reference evidence="3 4" key="1">
    <citation type="submission" date="2012-04" db="EMBL/GenBank/DDBJ databases">
        <title>The Genome Sequence of Afipia clevelandensis ATCC 49720.</title>
        <authorList>
            <consortium name="The Broad Institute Genome Sequencing Platform"/>
            <person name="Earl A."/>
            <person name="Ward D."/>
            <person name="Feldgarden M."/>
            <person name="Gevers D."/>
            <person name="Huys G."/>
            <person name="Walker B."/>
            <person name="Young S.K."/>
            <person name="Zeng Q."/>
            <person name="Gargeya S."/>
            <person name="Fitzgerald M."/>
            <person name="Haas B."/>
            <person name="Abouelleil A."/>
            <person name="Alvarado L."/>
            <person name="Arachchi H.M."/>
            <person name="Berlin A."/>
            <person name="Chapman S.B."/>
            <person name="Goldberg J."/>
            <person name="Griggs A."/>
            <person name="Gujja S."/>
            <person name="Hansen M."/>
            <person name="Howarth C."/>
            <person name="Imamovic A."/>
            <person name="Larimer J."/>
            <person name="McCowen C."/>
            <person name="Montmayeur A."/>
            <person name="Murphy C."/>
            <person name="Neiman D."/>
            <person name="Pearson M."/>
            <person name="Priest M."/>
            <person name="Roberts A."/>
            <person name="Saif S."/>
            <person name="Shea T."/>
            <person name="Sisk P."/>
            <person name="Sykes S."/>
            <person name="Wortman J."/>
            <person name="Nusbaum C."/>
            <person name="Birren B."/>
        </authorList>
    </citation>
    <scope>NUCLEOTIDE SEQUENCE [LARGE SCALE GENOMIC DNA]</scope>
    <source>
        <strain evidence="3 4">ATCC 49720</strain>
    </source>
</reference>
<feature type="compositionally biased region" description="Low complexity" evidence="1">
    <location>
        <begin position="139"/>
        <end position="155"/>
    </location>
</feature>